<evidence type="ECO:0000256" key="1">
    <source>
        <dbReference type="SAM" id="MobiDB-lite"/>
    </source>
</evidence>
<accession>A0A921QDC8</accession>
<feature type="region of interest" description="Disordered" evidence="1">
    <location>
        <begin position="1"/>
        <end position="43"/>
    </location>
</feature>
<proteinExistence type="predicted"/>
<reference evidence="2" key="2">
    <citation type="submission" date="2020-10" db="EMBL/GenBank/DDBJ databases">
        <authorList>
            <person name="Cooper E.A."/>
            <person name="Brenton Z.W."/>
            <person name="Flinn B.S."/>
            <person name="Jenkins J."/>
            <person name="Shu S."/>
            <person name="Flowers D."/>
            <person name="Luo F."/>
            <person name="Wang Y."/>
            <person name="Xia P."/>
            <person name="Barry K."/>
            <person name="Daum C."/>
            <person name="Lipzen A."/>
            <person name="Yoshinaga Y."/>
            <person name="Schmutz J."/>
            <person name="Saski C."/>
            <person name="Vermerris W."/>
            <person name="Kresovich S."/>
        </authorList>
    </citation>
    <scope>NUCLEOTIDE SEQUENCE</scope>
</reference>
<protein>
    <submittedName>
        <fullName evidence="2">Uncharacterized protein</fullName>
    </submittedName>
</protein>
<dbReference type="Proteomes" id="UP000807115">
    <property type="component" value="Chromosome 8"/>
</dbReference>
<organism evidence="2 3">
    <name type="scientific">Sorghum bicolor</name>
    <name type="common">Sorghum</name>
    <name type="synonym">Sorghum vulgare</name>
    <dbReference type="NCBI Taxonomy" id="4558"/>
    <lineage>
        <taxon>Eukaryota</taxon>
        <taxon>Viridiplantae</taxon>
        <taxon>Streptophyta</taxon>
        <taxon>Embryophyta</taxon>
        <taxon>Tracheophyta</taxon>
        <taxon>Spermatophyta</taxon>
        <taxon>Magnoliopsida</taxon>
        <taxon>Liliopsida</taxon>
        <taxon>Poales</taxon>
        <taxon>Poaceae</taxon>
        <taxon>PACMAD clade</taxon>
        <taxon>Panicoideae</taxon>
        <taxon>Andropogonodae</taxon>
        <taxon>Andropogoneae</taxon>
        <taxon>Sorghinae</taxon>
        <taxon>Sorghum</taxon>
    </lineage>
</organism>
<feature type="compositionally biased region" description="Polar residues" evidence="1">
    <location>
        <begin position="21"/>
        <end position="33"/>
    </location>
</feature>
<gene>
    <name evidence="2" type="ORF">BDA96_08G010800</name>
</gene>
<name>A0A921QDC8_SORBI</name>
<comment type="caution">
    <text evidence="2">The sequence shown here is derived from an EMBL/GenBank/DDBJ whole genome shotgun (WGS) entry which is preliminary data.</text>
</comment>
<dbReference type="AlphaFoldDB" id="A0A921QDC8"/>
<evidence type="ECO:0000313" key="3">
    <source>
        <dbReference type="Proteomes" id="UP000807115"/>
    </source>
</evidence>
<reference evidence="2" key="1">
    <citation type="journal article" date="2019" name="BMC Genomics">
        <title>A new reference genome for Sorghum bicolor reveals high levels of sequence similarity between sweet and grain genotypes: implications for the genetics of sugar metabolism.</title>
        <authorList>
            <person name="Cooper E.A."/>
            <person name="Brenton Z.W."/>
            <person name="Flinn B.S."/>
            <person name="Jenkins J."/>
            <person name="Shu S."/>
            <person name="Flowers D."/>
            <person name="Luo F."/>
            <person name="Wang Y."/>
            <person name="Xia P."/>
            <person name="Barry K."/>
            <person name="Daum C."/>
            <person name="Lipzen A."/>
            <person name="Yoshinaga Y."/>
            <person name="Schmutz J."/>
            <person name="Saski C."/>
            <person name="Vermerris W."/>
            <person name="Kresovich S."/>
        </authorList>
    </citation>
    <scope>NUCLEOTIDE SEQUENCE</scope>
</reference>
<dbReference type="EMBL" id="CM027687">
    <property type="protein sequence ID" value="KAG0519723.1"/>
    <property type="molecule type" value="Genomic_DNA"/>
</dbReference>
<evidence type="ECO:0000313" key="2">
    <source>
        <dbReference type="EMBL" id="KAG0519723.1"/>
    </source>
</evidence>
<sequence>MWQDSKRFGFPCLSGYPGQDASPTTSRPLTPTASHGPGSHLRWRRRPSSLPLPQLLGAVLPPVLVPSPVQFPVRFAWVETFTRTCRF</sequence>